<feature type="chain" id="PRO_5036781015" evidence="2">
    <location>
        <begin position="39"/>
        <end position="447"/>
    </location>
</feature>
<dbReference type="RefSeq" id="WP_216131056.1">
    <property type="nucleotide sequence ID" value="NZ_CP064782.1"/>
</dbReference>
<dbReference type="EMBL" id="CP064782">
    <property type="protein sequence ID" value="QWT50136.1"/>
    <property type="molecule type" value="Genomic_DNA"/>
</dbReference>
<dbReference type="Proteomes" id="UP000683428">
    <property type="component" value="Chromosome"/>
</dbReference>
<sequence length="447" mass="48733">MSKFSPSLTSRVFRPDRRRALQTLGVSALALAARPLWAATKPTPVVVLTAYPDEVLSRFEAAFEQAYPQYRLQLIWRMPHDALPYLEQPGQGGVDVYWSASPRNFARLHQEGAWRPLPVALEGLPDHIGKTELRNSAATYTATEMAGYGFACNEPLLKQLGVPLPRDWRDLADPRLAGRIALPIPARVGFAPVMVDLVLQAYGWDEGWTLWSQIAAQSRLVDRGATFVGDEVAEGRAAVGLSIDFFVQSAIANGAPIRFVYPTHGGINPAQIAVTAAAPHGDGAAAFVQFVLSQTGQKLLTHGDIRKLPVRPTVYEGLPADYHRPFQAAAQGAYDYDGPRTRDRLSLVAALFQQMLIEPQGQQADLWRRTRLARERGAGPQALADVSRLLGVPPLSEAQAADPALLAAYRDRVEGDESPVTAVEAAWRAACAQRRAQADQALKELGV</sequence>
<dbReference type="Pfam" id="PF13343">
    <property type="entry name" value="SBP_bac_6"/>
    <property type="match status" value="1"/>
</dbReference>
<gene>
    <name evidence="3" type="ORF">Azoinq_05950</name>
</gene>
<reference evidence="3" key="1">
    <citation type="submission" date="2020-11" db="EMBL/GenBank/DDBJ databases">
        <title>Azospira inquinata sp. nov.</title>
        <authorList>
            <person name="Moe W.M."/>
            <person name="Mikes M.C."/>
        </authorList>
    </citation>
    <scope>NUCLEOTIDE SEQUENCE</scope>
    <source>
        <strain evidence="3">Azo-3</strain>
    </source>
</reference>
<protein>
    <submittedName>
        <fullName evidence="3">Extracellular solute-binding protein</fullName>
    </submittedName>
</protein>
<keyword evidence="1 2" id="KW-0732">Signal</keyword>
<proteinExistence type="predicted"/>
<dbReference type="KEGG" id="aiq:Azoinq_05950"/>
<dbReference type="AlphaFoldDB" id="A0A975SPG5"/>
<name>A0A975SPG5_9RHOO</name>
<evidence type="ECO:0000313" key="3">
    <source>
        <dbReference type="EMBL" id="QWT50136.1"/>
    </source>
</evidence>
<evidence type="ECO:0000256" key="1">
    <source>
        <dbReference type="ARBA" id="ARBA00022729"/>
    </source>
</evidence>
<dbReference type="PROSITE" id="PS51318">
    <property type="entry name" value="TAT"/>
    <property type="match status" value="1"/>
</dbReference>
<feature type="signal peptide" evidence="2">
    <location>
        <begin position="1"/>
        <end position="38"/>
    </location>
</feature>
<dbReference type="PANTHER" id="PTHR30006">
    <property type="entry name" value="THIAMINE-BINDING PERIPLASMIC PROTEIN-RELATED"/>
    <property type="match status" value="1"/>
</dbReference>
<dbReference type="InterPro" id="IPR006311">
    <property type="entry name" value="TAT_signal"/>
</dbReference>
<evidence type="ECO:0000313" key="4">
    <source>
        <dbReference type="Proteomes" id="UP000683428"/>
    </source>
</evidence>
<keyword evidence="4" id="KW-1185">Reference proteome</keyword>
<accession>A0A975SPG5</accession>
<evidence type="ECO:0000256" key="2">
    <source>
        <dbReference type="SAM" id="SignalP"/>
    </source>
</evidence>
<dbReference type="PANTHER" id="PTHR30006:SF24">
    <property type="entry name" value="SLL0237 PROTEIN"/>
    <property type="match status" value="1"/>
</dbReference>
<organism evidence="3 4">
    <name type="scientific">Azospira inquinata</name>
    <dbReference type="NCBI Taxonomy" id="2785627"/>
    <lineage>
        <taxon>Bacteria</taxon>
        <taxon>Pseudomonadati</taxon>
        <taxon>Pseudomonadota</taxon>
        <taxon>Betaproteobacteria</taxon>
        <taxon>Rhodocyclales</taxon>
        <taxon>Rhodocyclaceae</taxon>
        <taxon>Azospira</taxon>
    </lineage>
</organism>